<dbReference type="Pfam" id="PF00856">
    <property type="entry name" value="SET"/>
    <property type="match status" value="1"/>
</dbReference>
<feature type="region of interest" description="Disordered" evidence="8">
    <location>
        <begin position="1127"/>
        <end position="1148"/>
    </location>
</feature>
<dbReference type="InterPro" id="IPR001214">
    <property type="entry name" value="SET_dom"/>
</dbReference>
<evidence type="ECO:0000259" key="10">
    <source>
        <dbReference type="PROSITE" id="PS50280"/>
    </source>
</evidence>
<dbReference type="EMBL" id="LSRX01000239">
    <property type="protein sequence ID" value="OLQ03317.1"/>
    <property type="molecule type" value="Genomic_DNA"/>
</dbReference>
<dbReference type="InterPro" id="IPR001680">
    <property type="entry name" value="WD40_rpt"/>
</dbReference>
<feature type="compositionally biased region" description="Basic and acidic residues" evidence="8">
    <location>
        <begin position="1127"/>
        <end position="1144"/>
    </location>
</feature>
<proteinExistence type="inferred from homology"/>
<dbReference type="AlphaFoldDB" id="A0A1Q9E7B6"/>
<dbReference type="PROSITE" id="PS50082">
    <property type="entry name" value="WD_REPEATS_2"/>
    <property type="match status" value="1"/>
</dbReference>
<dbReference type="Pfam" id="PF16166">
    <property type="entry name" value="TIC20"/>
    <property type="match status" value="1"/>
</dbReference>
<dbReference type="InterPro" id="IPR046341">
    <property type="entry name" value="SET_dom_sf"/>
</dbReference>
<dbReference type="OrthoDB" id="414558at2759"/>
<keyword evidence="7" id="KW-0175">Coiled coil</keyword>
<evidence type="ECO:0000256" key="6">
    <source>
        <dbReference type="PROSITE-ProRule" id="PRU00221"/>
    </source>
</evidence>
<feature type="domain" description="SET" evidence="10">
    <location>
        <begin position="91"/>
        <end position="303"/>
    </location>
</feature>
<feature type="transmembrane region" description="Helical" evidence="9">
    <location>
        <begin position="662"/>
        <end position="683"/>
    </location>
</feature>
<evidence type="ECO:0000256" key="3">
    <source>
        <dbReference type="ARBA" id="ARBA00022692"/>
    </source>
</evidence>
<feature type="transmembrane region" description="Helical" evidence="9">
    <location>
        <begin position="628"/>
        <end position="650"/>
    </location>
</feature>
<dbReference type="InterPro" id="IPR005691">
    <property type="entry name" value="Tic20"/>
</dbReference>
<dbReference type="Proteomes" id="UP000186817">
    <property type="component" value="Unassembled WGS sequence"/>
</dbReference>
<dbReference type="SUPFAM" id="SSF50978">
    <property type="entry name" value="WD40 repeat-like"/>
    <property type="match status" value="1"/>
</dbReference>
<dbReference type="SMART" id="SM00320">
    <property type="entry name" value="WD40"/>
    <property type="match status" value="3"/>
</dbReference>
<feature type="repeat" description="WD" evidence="6">
    <location>
        <begin position="868"/>
        <end position="894"/>
    </location>
</feature>
<evidence type="ECO:0000256" key="8">
    <source>
        <dbReference type="SAM" id="MobiDB-lite"/>
    </source>
</evidence>
<dbReference type="InterPro" id="IPR050600">
    <property type="entry name" value="SETD3_SETD6_MTase"/>
</dbReference>
<dbReference type="InterPro" id="IPR015943">
    <property type="entry name" value="WD40/YVTN_repeat-like_dom_sf"/>
</dbReference>
<keyword evidence="6" id="KW-0853">WD repeat</keyword>
<organism evidence="11 12">
    <name type="scientific">Symbiodinium microadriaticum</name>
    <name type="common">Dinoflagellate</name>
    <name type="synonym">Zooxanthella microadriatica</name>
    <dbReference type="NCBI Taxonomy" id="2951"/>
    <lineage>
        <taxon>Eukaryota</taxon>
        <taxon>Sar</taxon>
        <taxon>Alveolata</taxon>
        <taxon>Dinophyceae</taxon>
        <taxon>Suessiales</taxon>
        <taxon>Symbiodiniaceae</taxon>
        <taxon>Symbiodinium</taxon>
    </lineage>
</organism>
<evidence type="ECO:0000256" key="7">
    <source>
        <dbReference type="SAM" id="Coils"/>
    </source>
</evidence>
<reference evidence="11 12" key="1">
    <citation type="submission" date="2016-02" db="EMBL/GenBank/DDBJ databases">
        <title>Genome analysis of coral dinoflagellate symbionts highlights evolutionary adaptations to a symbiotic lifestyle.</title>
        <authorList>
            <person name="Aranda M."/>
            <person name="Li Y."/>
            <person name="Liew Y.J."/>
            <person name="Baumgarten S."/>
            <person name="Simakov O."/>
            <person name="Wilson M."/>
            <person name="Piel J."/>
            <person name="Ashoor H."/>
            <person name="Bougouffa S."/>
            <person name="Bajic V.B."/>
            <person name="Ryu T."/>
            <person name="Ravasi T."/>
            <person name="Bayer T."/>
            <person name="Micklem G."/>
            <person name="Kim H."/>
            <person name="Bhak J."/>
            <person name="Lajeunesse T.C."/>
            <person name="Voolstra C.R."/>
        </authorList>
    </citation>
    <scope>NUCLEOTIDE SEQUENCE [LARGE SCALE GENOMIC DNA]</scope>
    <source>
        <strain evidence="11 12">CCMP2467</strain>
    </source>
</reference>
<feature type="transmembrane region" description="Helical" evidence="9">
    <location>
        <begin position="1209"/>
        <end position="1228"/>
    </location>
</feature>
<keyword evidence="3 9" id="KW-0812">Transmembrane</keyword>
<evidence type="ECO:0000313" key="12">
    <source>
        <dbReference type="Proteomes" id="UP000186817"/>
    </source>
</evidence>
<dbReference type="PROSITE" id="PS50280">
    <property type="entry name" value="SET"/>
    <property type="match status" value="1"/>
</dbReference>
<dbReference type="SUPFAM" id="SSF82199">
    <property type="entry name" value="SET domain"/>
    <property type="match status" value="1"/>
</dbReference>
<keyword evidence="5 9" id="KW-0472">Membrane</keyword>
<dbReference type="Gene3D" id="2.130.10.10">
    <property type="entry name" value="YVTN repeat-like/Quinoprotein amine dehydrogenase"/>
    <property type="match status" value="1"/>
</dbReference>
<name>A0A1Q9E7B6_SYMMI</name>
<evidence type="ECO:0000256" key="9">
    <source>
        <dbReference type="SAM" id="Phobius"/>
    </source>
</evidence>
<dbReference type="Gene3D" id="3.90.1410.10">
    <property type="entry name" value="set domain protein methyltransferase, domain 1"/>
    <property type="match status" value="1"/>
</dbReference>
<dbReference type="InterPro" id="IPR036322">
    <property type="entry name" value="WD40_repeat_dom_sf"/>
</dbReference>
<feature type="transmembrane region" description="Helical" evidence="9">
    <location>
        <begin position="695"/>
        <end position="716"/>
    </location>
</feature>
<feature type="coiled-coil region" evidence="7">
    <location>
        <begin position="749"/>
        <end position="812"/>
    </location>
</feature>
<keyword evidence="4 9" id="KW-1133">Transmembrane helix</keyword>
<evidence type="ECO:0000256" key="1">
    <source>
        <dbReference type="ARBA" id="ARBA00004508"/>
    </source>
</evidence>
<evidence type="ECO:0000256" key="4">
    <source>
        <dbReference type="ARBA" id="ARBA00022989"/>
    </source>
</evidence>
<protein>
    <submittedName>
        <fullName evidence="11">Protein TIC 20-v, chloroplastic</fullName>
    </submittedName>
</protein>
<gene>
    <name evidence="11" type="primary">TIC20-V</name>
    <name evidence="11" type="ORF">AK812_SmicGene13731</name>
</gene>
<evidence type="ECO:0000313" key="11">
    <source>
        <dbReference type="EMBL" id="OLQ03317.1"/>
    </source>
</evidence>
<dbReference type="GO" id="GO:0031969">
    <property type="term" value="C:chloroplast membrane"/>
    <property type="evidence" value="ECO:0007669"/>
    <property type="project" value="UniProtKB-SubCell"/>
</dbReference>
<comment type="subcellular location">
    <subcellularLocation>
        <location evidence="1">Plastid</location>
        <location evidence="1">Chloroplast membrane</location>
        <topology evidence="1">Multi-pass membrane protein</topology>
    </subcellularLocation>
</comment>
<comment type="similarity">
    <text evidence="2">Belongs to the Tic20 family.</text>
</comment>
<sequence>MEAAPPRPLLRRAAGSKRAIFGHAQSLRVTPAPASVGRRGFHAPFSRPHALALALALPRRRRTPCRSCSSGSDTTNLLSWLQEFPNARGLDGLMIRQSAYAGGGLGVFATRSFSPGELVCRIPADALILPGDLASRDMDLALAETLLSELSAGADSEFAPYIQSLPGGKDLAPLHPLSWPSELQGEAYVAELMRGTLNGCCTLSARLSQGLALAHGLAARGFSNSQVLWALTAVDSRSFNLRAGPGGAVRAMVPLIDLLNTFVPVASGPACWNCQFSGDVDSGAELKAVSQIQPGDELTHLYSELSSAALWASYGFVPDEPMENPHEAALIDVPLEEEAVSSHKDLLGSLAPRHWRDEKTLLFEVPWDAEEETGPVYATLFALLGRGAESAELAGNGAIPARPVRLHTINIEPSFASAAMALDAPWRLPRPTAALPVASLRPSTTRGPGVLAESSPTHGRALAAVFASALFLRSRAAAAESRRQARATRFTDGQPSVPARDLRKRLEEDEKLDFSLSEVKDLVAGMDPVTSEKLASEDFEVKLRMLVSAKVETTRALQSALEAEAAAPKIDVEEEIKSVFSAEVDGDDRTLGIRVLSALVYLLPLADGLQFGVPLLEFVPMALPLVKAFAILVSLKNMIPFGTFIFLILFQAQARNSELPQLLRYNLAQAVVLDVLFIIPDFFMSIIQMELPVDLLMALFLILFGVMVYSVTLTFLGRVPDGLGAVSDMTSAERAQKGSAFERLRLAAAEVLRQRIQDALQKNLESERELSGKDVAGRKHADFEGKLQAAAIRLLRNERPLLEDELAFTEDQLAVLQFVFTDFCVASYRFVVCGRAGRRTELGVLGRVPGSVPGSLRKVHLQQCPRKDQDLIGTASYDGYIKLWRISTHESVREMYAGKDQLLYGLAFSPNSAKVCAVSSTGLLLIWKVDTGENVVRQQLHSGQAFRCEWNQRGPGYIATGGHDGCACVVNSNDGAVVHRLAHPQAVYGVGWHHTQGVILVKPVPSSCFPTSLSPEMEELVSALTDEEKYLSSLAEEQAASVRRLLEHLRRLHLMQNELQPAPSFNVKEVAEIEPDPGLVFKTFEVKPTSQPFQSQELDEEPIAVKGTTNSAEDVTDLEDLMSSVTDLREDSARRSSPKAEKMNSNDMTMSMTSDPCALIVSLGYGVSFDMFCWLAACHIKAQATVEQLLSEYAPGRTEMMLIRLKSSLDYFAGFLVLLNSMVLLLQFEMEGRTVGVGVGLSDGPAWEQA</sequence>
<evidence type="ECO:0000256" key="2">
    <source>
        <dbReference type="ARBA" id="ARBA00009596"/>
    </source>
</evidence>
<evidence type="ECO:0000256" key="5">
    <source>
        <dbReference type="ARBA" id="ARBA00023136"/>
    </source>
</evidence>
<dbReference type="CDD" id="cd10527">
    <property type="entry name" value="SET_LSMT"/>
    <property type="match status" value="1"/>
</dbReference>
<dbReference type="PANTHER" id="PTHR13271">
    <property type="entry name" value="UNCHARACTERIZED PUTATIVE METHYLTRANSFERASE"/>
    <property type="match status" value="1"/>
</dbReference>
<dbReference type="GO" id="GO:0016279">
    <property type="term" value="F:protein-lysine N-methyltransferase activity"/>
    <property type="evidence" value="ECO:0007669"/>
    <property type="project" value="TreeGrafter"/>
</dbReference>
<accession>A0A1Q9E7B6</accession>
<comment type="caution">
    <text evidence="11">The sequence shown here is derived from an EMBL/GenBank/DDBJ whole genome shotgun (WGS) entry which is preliminary data.</text>
</comment>
<keyword evidence="12" id="KW-1185">Reference proteome</keyword>